<dbReference type="OrthoDB" id="1027585at2"/>
<gene>
    <name evidence="3" type="ORF">HMPREF1981_01881</name>
</gene>
<protein>
    <recommendedName>
        <fullName evidence="5">Lipoprotein</fullName>
    </recommendedName>
</protein>
<evidence type="ECO:0000256" key="1">
    <source>
        <dbReference type="SAM" id="Coils"/>
    </source>
</evidence>
<dbReference type="HOGENOM" id="CLU_1052369_0_0_10"/>
<organism evidence="3 4">
    <name type="scientific">Bacteroides pyogenes F0041</name>
    <dbReference type="NCBI Taxonomy" id="1321819"/>
    <lineage>
        <taxon>Bacteria</taxon>
        <taxon>Pseudomonadati</taxon>
        <taxon>Bacteroidota</taxon>
        <taxon>Bacteroidia</taxon>
        <taxon>Bacteroidales</taxon>
        <taxon>Bacteroidaceae</taxon>
        <taxon>Bacteroides</taxon>
    </lineage>
</organism>
<reference evidence="3 4" key="1">
    <citation type="submission" date="2013-08" db="EMBL/GenBank/DDBJ databases">
        <authorList>
            <person name="Weinstock G."/>
            <person name="Sodergren E."/>
            <person name="Wylie T."/>
            <person name="Fulton L."/>
            <person name="Fulton R."/>
            <person name="Fronick C."/>
            <person name="O'Laughlin M."/>
            <person name="Godfrey J."/>
            <person name="Miner T."/>
            <person name="Herter B."/>
            <person name="Appelbaum E."/>
            <person name="Cordes M."/>
            <person name="Lek S."/>
            <person name="Wollam A."/>
            <person name="Pepin K.H."/>
            <person name="Palsikar V.B."/>
            <person name="Mitreva M."/>
            <person name="Wilson R.K."/>
        </authorList>
    </citation>
    <scope>NUCLEOTIDE SEQUENCE [LARGE SCALE GENOMIC DNA]</scope>
    <source>
        <strain evidence="3 4">F0041</strain>
    </source>
</reference>
<evidence type="ECO:0000313" key="3">
    <source>
        <dbReference type="EMBL" id="ERI85324.1"/>
    </source>
</evidence>
<evidence type="ECO:0000313" key="4">
    <source>
        <dbReference type="Proteomes" id="UP000016496"/>
    </source>
</evidence>
<dbReference type="PROSITE" id="PS51257">
    <property type="entry name" value="PROKAR_LIPOPROTEIN"/>
    <property type="match status" value="1"/>
</dbReference>
<dbReference type="Proteomes" id="UP000016496">
    <property type="component" value="Unassembled WGS sequence"/>
</dbReference>
<evidence type="ECO:0000256" key="2">
    <source>
        <dbReference type="SAM" id="SignalP"/>
    </source>
</evidence>
<evidence type="ECO:0008006" key="5">
    <source>
        <dbReference type="Google" id="ProtNLM"/>
    </source>
</evidence>
<proteinExistence type="predicted"/>
<feature type="coiled-coil region" evidence="1">
    <location>
        <begin position="138"/>
        <end position="165"/>
    </location>
</feature>
<keyword evidence="2" id="KW-0732">Signal</keyword>
<comment type="caution">
    <text evidence="3">The sequence shown here is derived from an EMBL/GenBank/DDBJ whole genome shotgun (WGS) entry which is preliminary data.</text>
</comment>
<accession>U2C4C9</accession>
<feature type="chain" id="PRO_5004624107" description="Lipoprotein" evidence="2">
    <location>
        <begin position="31"/>
        <end position="267"/>
    </location>
</feature>
<dbReference type="AlphaFoldDB" id="U2C4C9"/>
<name>U2C4C9_9BACE</name>
<dbReference type="PATRIC" id="fig|1321819.3.peg.1740"/>
<sequence>MQNLSKKLNKVMILCALLSTMGIMSSCQKAKLKTLVEITNKQCPMSLGGVGEVTRVTYDGDNLVYTFSMNEEITNIDVLKENPESIKSSIATLLQDPSPSVREMLDLVIKCKSGIQFIYTGKSSGKEVRFGITSDELKDIMNKKVDTAKSDLEKLEAQIKMANMQFPLQASEEVTIEEVSLSDESVVYTCRVNEKLCDIAALADRKETVKKEIAEVLSDKSDTAMELFIKYCLNCNKNIVYKYVGDQSDKQCDVVFSVSELKEFLQH</sequence>
<keyword evidence="1" id="KW-0175">Coiled coil</keyword>
<dbReference type="EMBL" id="AWSV01000096">
    <property type="protein sequence ID" value="ERI85324.1"/>
    <property type="molecule type" value="Genomic_DNA"/>
</dbReference>
<feature type="signal peptide" evidence="2">
    <location>
        <begin position="1"/>
        <end position="30"/>
    </location>
</feature>